<organism evidence="2 3">
    <name type="scientific">Microbacterium paludicola</name>
    <dbReference type="NCBI Taxonomy" id="300019"/>
    <lineage>
        <taxon>Bacteria</taxon>
        <taxon>Bacillati</taxon>
        <taxon>Actinomycetota</taxon>
        <taxon>Actinomycetes</taxon>
        <taxon>Micrococcales</taxon>
        <taxon>Microbacteriaceae</taxon>
        <taxon>Microbacterium</taxon>
    </lineage>
</organism>
<dbReference type="AlphaFoldDB" id="A0A4Y9FY96"/>
<accession>A0A4Y9FY96</accession>
<comment type="caution">
    <text evidence="2">The sequence shown here is derived from an EMBL/GenBank/DDBJ whole genome shotgun (WGS) entry which is preliminary data.</text>
</comment>
<dbReference type="OrthoDB" id="3226781at2"/>
<dbReference type="SMART" id="SM00909">
    <property type="entry name" value="Germane"/>
    <property type="match status" value="1"/>
</dbReference>
<sequence length="575" mass="61171">MSTVDPRSRRTGITALVLTLILALAGCTGLPTSGEVKAGLEPGAAAEEPRPQYYAGAPVRGSTPEQIVAGFIEAAISPIDSWKTARLFLDGDLAETWRPEAGVTVDIADERRPQVDEENGIVTLRIDPTATVDEHGTYTSSASGPVELSFRLAKREDGEWRIVEAPDGVVLDRLSFPDVYRDHRLAYFDPTWTYLVPDVRWFPATGNTATYIVRELVNGAPSPWLAGSVASAFAQDVDLVPNAVPVDADQIAHVTLNAVAAAADATTLTRMMTQLDASLTNAGVQDVRLMIEGEDSPRTVDPLVPGQTRPDPRALVLRAGEFGFISGSELTPIEGLSAAIADMPGPIESIAVSPDQQVAVLKQSPDAIYRVTADQPDVVLDERDGLIDPLIDPFGFIWTVPEDDPDAILTWSPELEPTQIGGGWPDATRVRGMAMSRDGSRVAALLTTGGQHLAVVASVRRDRNGTPTGLGEAMRLSVLPEPGVSIAWIEDARVGIVTTAGNITRVFEQQVGGPGESSEAPAGITAIEFGTQDSSVRLLGKDGLMYTRRGTSWQQTGAEVSVLATQMGTPQGAQE</sequence>
<dbReference type="Proteomes" id="UP000298358">
    <property type="component" value="Unassembled WGS sequence"/>
</dbReference>
<name>A0A4Y9FY96_9MICO</name>
<dbReference type="RefSeq" id="WP_135112613.1">
    <property type="nucleotide sequence ID" value="NZ_JADGLL010000002.1"/>
</dbReference>
<keyword evidence="3" id="KW-1185">Reference proteome</keyword>
<dbReference type="PROSITE" id="PS51257">
    <property type="entry name" value="PROKAR_LIPOPROTEIN"/>
    <property type="match status" value="1"/>
</dbReference>
<proteinExistence type="predicted"/>
<dbReference type="InterPro" id="IPR018910">
    <property type="entry name" value="LpqB_C"/>
</dbReference>
<dbReference type="Pfam" id="PF25976">
    <property type="entry name" value="LpqB_N"/>
    <property type="match status" value="1"/>
</dbReference>
<dbReference type="InterPro" id="IPR019606">
    <property type="entry name" value="GerMN"/>
</dbReference>
<dbReference type="Pfam" id="PF10647">
    <property type="entry name" value="Gmad1"/>
    <property type="match status" value="1"/>
</dbReference>
<dbReference type="SUPFAM" id="SSF63829">
    <property type="entry name" value="Calcium-dependent phosphotriesterase"/>
    <property type="match status" value="1"/>
</dbReference>
<evidence type="ECO:0000313" key="2">
    <source>
        <dbReference type="EMBL" id="TFU34436.1"/>
    </source>
</evidence>
<evidence type="ECO:0000259" key="1">
    <source>
        <dbReference type="SMART" id="SM00909"/>
    </source>
</evidence>
<reference evidence="2 3" key="1">
    <citation type="submission" date="2019-03" db="EMBL/GenBank/DDBJ databases">
        <title>Diversity of the mouse oral microbiome.</title>
        <authorList>
            <person name="Joseph S."/>
            <person name="Aduse-Opoku J."/>
            <person name="Curtis M."/>
            <person name="Wade W."/>
            <person name="Hashim A."/>
        </authorList>
    </citation>
    <scope>NUCLEOTIDE SEQUENCE [LARGE SCALE GENOMIC DNA]</scope>
    <source>
        <strain evidence="2 3">P1012</strain>
    </source>
</reference>
<dbReference type="InterPro" id="IPR059026">
    <property type="entry name" value="LpqB_N"/>
</dbReference>
<evidence type="ECO:0000313" key="3">
    <source>
        <dbReference type="Proteomes" id="UP000298358"/>
    </source>
</evidence>
<dbReference type="Pfam" id="PF10646">
    <property type="entry name" value="Germane"/>
    <property type="match status" value="1"/>
</dbReference>
<feature type="domain" description="GerMN" evidence="1">
    <location>
        <begin position="209"/>
        <end position="300"/>
    </location>
</feature>
<gene>
    <name evidence="2" type="ORF">E4U02_01980</name>
</gene>
<dbReference type="EMBL" id="SPQB01000002">
    <property type="protein sequence ID" value="TFU34436.1"/>
    <property type="molecule type" value="Genomic_DNA"/>
</dbReference>
<protein>
    <recommendedName>
        <fullName evidence="1">GerMN domain-containing protein</fullName>
    </recommendedName>
</protein>